<dbReference type="Proteomes" id="UP000246121">
    <property type="component" value="Unassembled WGS sequence"/>
</dbReference>
<dbReference type="VEuPathDB" id="TriTrypDB:TcBrA4_0130650"/>
<evidence type="ECO:0000313" key="2">
    <source>
        <dbReference type="EMBL" id="PWU95138.1"/>
    </source>
</evidence>
<comment type="caution">
    <text evidence="2">The sequence shown here is derived from an EMBL/GenBank/DDBJ whole genome shotgun (WGS) entry which is preliminary data.</text>
</comment>
<dbReference type="VEuPathDB" id="TriTrypDB:C3747_14g85"/>
<gene>
    <name evidence="2" type="ORF">C4B63_23g257</name>
</gene>
<proteinExistence type="predicted"/>
<organism evidence="2 3">
    <name type="scientific">Trypanosoma cruzi</name>
    <dbReference type="NCBI Taxonomy" id="5693"/>
    <lineage>
        <taxon>Eukaryota</taxon>
        <taxon>Discoba</taxon>
        <taxon>Euglenozoa</taxon>
        <taxon>Kinetoplastea</taxon>
        <taxon>Metakinetoplastina</taxon>
        <taxon>Trypanosomatida</taxon>
        <taxon>Trypanosomatidae</taxon>
        <taxon>Trypanosoma</taxon>
        <taxon>Schizotrypanum</taxon>
    </lineage>
</organism>
<dbReference type="VEuPathDB" id="TriTrypDB:TcG_00876"/>
<name>A0A2V2VIQ0_TRYCR</name>
<feature type="region of interest" description="Disordered" evidence="1">
    <location>
        <begin position="630"/>
        <end position="651"/>
    </location>
</feature>
<dbReference type="VEuPathDB" id="TriTrypDB:Tc_MARK_3255"/>
<dbReference type="VEuPathDB" id="TriTrypDB:TcCLB.508181.80"/>
<evidence type="ECO:0000256" key="1">
    <source>
        <dbReference type="SAM" id="MobiDB-lite"/>
    </source>
</evidence>
<dbReference type="VEuPathDB" id="TriTrypDB:TcCLB.508153.880"/>
<reference evidence="2 3" key="1">
    <citation type="journal article" date="2018" name="Microb. Genom.">
        <title>Expanding an expanded genome: long-read sequencing of Trypanosoma cruzi.</title>
        <authorList>
            <person name="Berna L."/>
            <person name="Rodriguez M."/>
            <person name="Chiribao M.L."/>
            <person name="Parodi-Talice A."/>
            <person name="Pita S."/>
            <person name="Rijo G."/>
            <person name="Alvarez-Valin F."/>
            <person name="Robello C."/>
        </authorList>
    </citation>
    <scope>NUCLEOTIDE SEQUENCE [LARGE SCALE GENOMIC DNA]</scope>
    <source>
        <strain evidence="2 3">Dm28c</strain>
    </source>
</reference>
<dbReference type="CDD" id="cd23671">
    <property type="entry name" value="MPSS3"/>
    <property type="match status" value="1"/>
</dbReference>
<dbReference type="VEuPathDB" id="TriTrypDB:C4B63_23g257"/>
<dbReference type="VEuPathDB" id="TriTrypDB:TCSYLVIO_004461"/>
<sequence length="1108" mass="124648">MRTGGVQLGRFFSPSLIGRNRYCTPHLQQANYLLPFVAGACCSVEDARQLFARCCGCYHHYRAEGADESHGGDNSTDTESVLEESVMSLQRLGLISLTHEEQAVRGELQARRIYREPIITINLHSINVTSLQRGEKETEALFQMLHGVIIPLMFSRLASSSATSPTNCSPRFEEEVSAQLCFSLLQQSRGTCSKVNDTTCRFMVDLVNEALLLGVRERVLFPCGGGLFRLHREMTQRVSPCLLTFQWWWWRRVDSFLRNVVASRAAGKDMASEAMIDAAQERVRYWIKRRDEYLPHFFLHTSTDDTMALVADAVRCWGVPQSPVQGQKAFSVPKWRLQLSDEAKASLALETLNSIRSFLVRRPAGISVDELSTHIAWSTISSLLQKKSILKTLNSFPSNFVVKTVQGVTVAQLQLCLGETNTINATEARTWVLGRRNESSDTTVSFLQEVDFVIRSVLFLRKRHLLEKRVTFEDLRAVLLPEKDIEFTDAFLEVLRRYDVVTGFEAEKPVSWLSLQQERVFLSSRESVALKAIEASRKRKGNKYQLYAEAISPFLSRCSEEATAAGISDASMPIALLERWLQSDRLLLNRADLFKMLRECSLPFVMDEKAQSIYLGRGKRADLSQCAVPPSPVDPMPSTLPPPPPPLPTPVTPLQKLTFDSQLSRALKGQHPDAVFRFAEATIHAVFGLILPLVSVPSGMRLQNLIRRVRWGSVAATLGVLPSFLEAFDGLFFDVFVDTSGQMEDMVVTAYRGHVGAWLLYARLISRLFPTDVNIPLRLVAEGLSWGVWFAPRFGDLPTLLRRVGRSCREGYLLAKNECTVVPSAEDDAALWEILENVRREEKDEQKTHKVLTEIRPYLLVKPTCLIRYMCGNKETDSSGDDMWMRYAETAIRRFPLFFQWNTALQGATPLLRIALKSAPAPDGLAALVEEYVCPLLRQRPQDGTSIADLDDRLGWSRGNFDTHPASSRALGVVSSGTSLYGILQRYVEAVDPPRILLQRGSTRATEHESVMVRPNTCIYRSPEDMLLEVNGLQYMTNENATLRPSGRPVSLFELLAEEQELQGGENVPSLPRTEQWRVSLQCNGEKAAEWEVELANGRVDVLVWCDS</sequence>
<accession>A0A2V2VIQ0</accession>
<protein>
    <submittedName>
        <fullName evidence="2">Uncharacterized protein</fullName>
    </submittedName>
</protein>
<dbReference type="VEuPathDB" id="TriTrypDB:BCY84_15304"/>
<dbReference type="AlphaFoldDB" id="A0A2V2VIQ0"/>
<dbReference type="VEuPathDB" id="TriTrypDB:TcCL_NonESM01168"/>
<dbReference type="VEuPathDB" id="TriTrypDB:TcCL_NonESM01169"/>
<evidence type="ECO:0000313" key="3">
    <source>
        <dbReference type="Proteomes" id="UP000246121"/>
    </source>
</evidence>
<dbReference type="VEuPathDB" id="TriTrypDB:ECC02_001800"/>
<dbReference type="VEuPathDB" id="TriTrypDB:TCDM_00341"/>
<dbReference type="EMBL" id="PRFA01000023">
    <property type="protein sequence ID" value="PWU95138.1"/>
    <property type="molecule type" value="Genomic_DNA"/>
</dbReference>